<dbReference type="InterPro" id="IPR011004">
    <property type="entry name" value="Trimer_LpxA-like_sf"/>
</dbReference>
<dbReference type="InterPro" id="IPR051159">
    <property type="entry name" value="Hexapeptide_acetyltransf"/>
</dbReference>
<gene>
    <name evidence="3" type="ORF">CAL15_12310</name>
</gene>
<dbReference type="NCBIfam" id="NF007797">
    <property type="entry name" value="PRK10502.1"/>
    <property type="match status" value="1"/>
</dbReference>
<evidence type="ECO:0000256" key="1">
    <source>
        <dbReference type="ARBA" id="ARBA00007274"/>
    </source>
</evidence>
<comment type="similarity">
    <text evidence="1">Belongs to the transferase hexapeptide repeat family.</text>
</comment>
<dbReference type="STRING" id="463040.CAL15_12310"/>
<accession>A0A1W6ZCN4</accession>
<organism evidence="3 4">
    <name type="scientific">Bordetella genomosp. 13</name>
    <dbReference type="NCBI Taxonomy" id="463040"/>
    <lineage>
        <taxon>Bacteria</taxon>
        <taxon>Pseudomonadati</taxon>
        <taxon>Pseudomonadota</taxon>
        <taxon>Betaproteobacteria</taxon>
        <taxon>Burkholderiales</taxon>
        <taxon>Alcaligenaceae</taxon>
        <taxon>Bordetella</taxon>
    </lineage>
</organism>
<dbReference type="GO" id="GO:0008374">
    <property type="term" value="F:O-acyltransferase activity"/>
    <property type="evidence" value="ECO:0007669"/>
    <property type="project" value="TreeGrafter"/>
</dbReference>
<dbReference type="OrthoDB" id="272049at2"/>
<dbReference type="AlphaFoldDB" id="A0A1W6ZCN4"/>
<name>A0A1W6ZCN4_9BORD</name>
<evidence type="ECO:0000256" key="2">
    <source>
        <dbReference type="ARBA" id="ARBA00022679"/>
    </source>
</evidence>
<dbReference type="CDD" id="cd05825">
    <property type="entry name" value="LbH_wcaF_like"/>
    <property type="match status" value="1"/>
</dbReference>
<dbReference type="PANTHER" id="PTHR23416:SF23">
    <property type="entry name" value="ACETYLTRANSFERASE C18B11.09C-RELATED"/>
    <property type="match status" value="1"/>
</dbReference>
<sequence length="185" mass="20802">METFQRLDMFRMPAGFRGRNAVVVQLWWLVDSTLFRGSPQFAYGFRRFLLRLFGARVGRDVLIRPSARITYPWKLRIGDHSWVGDDVVLYSLATIDIGSHAVVSQRGYLCAGYHDHGAPDFPIRGGPIVIEDGAWLATDVFVAPGVTVRRNAVIGARSSVFADMPPDMICHGSPCRPVRERMKRP</sequence>
<keyword evidence="2 3" id="KW-0808">Transferase</keyword>
<dbReference type="Proteomes" id="UP000194161">
    <property type="component" value="Chromosome"/>
</dbReference>
<dbReference type="Gene3D" id="2.160.10.10">
    <property type="entry name" value="Hexapeptide repeat proteins"/>
    <property type="match status" value="1"/>
</dbReference>
<dbReference type="GO" id="GO:0005829">
    <property type="term" value="C:cytosol"/>
    <property type="evidence" value="ECO:0007669"/>
    <property type="project" value="TreeGrafter"/>
</dbReference>
<keyword evidence="4" id="KW-1185">Reference proteome</keyword>
<proteinExistence type="inferred from homology"/>
<reference evidence="3 4" key="1">
    <citation type="submission" date="2017-05" db="EMBL/GenBank/DDBJ databases">
        <title>Complete and WGS of Bordetella genogroups.</title>
        <authorList>
            <person name="Spilker T."/>
            <person name="LiPuma J."/>
        </authorList>
    </citation>
    <scope>NUCLEOTIDE SEQUENCE [LARGE SCALE GENOMIC DNA]</scope>
    <source>
        <strain evidence="3 4">AU7206</strain>
    </source>
</reference>
<evidence type="ECO:0000313" key="4">
    <source>
        <dbReference type="Proteomes" id="UP000194161"/>
    </source>
</evidence>
<dbReference type="RefSeq" id="WP_086078853.1">
    <property type="nucleotide sequence ID" value="NZ_CP021111.1"/>
</dbReference>
<dbReference type="PANTHER" id="PTHR23416">
    <property type="entry name" value="SIALIC ACID SYNTHASE-RELATED"/>
    <property type="match status" value="1"/>
</dbReference>
<protein>
    <submittedName>
        <fullName evidence="3">Colanic acid biosynthesis acetyltransferase WcaF</fullName>
    </submittedName>
</protein>
<evidence type="ECO:0000313" key="3">
    <source>
        <dbReference type="EMBL" id="ARP95089.1"/>
    </source>
</evidence>
<dbReference type="EMBL" id="CP021111">
    <property type="protein sequence ID" value="ARP95089.1"/>
    <property type="molecule type" value="Genomic_DNA"/>
</dbReference>
<dbReference type="KEGG" id="bgm:CAL15_12310"/>
<dbReference type="SUPFAM" id="SSF51161">
    <property type="entry name" value="Trimeric LpxA-like enzymes"/>
    <property type="match status" value="1"/>
</dbReference>